<dbReference type="Pfam" id="PF26563">
    <property type="entry name" value="Rv3660c_N"/>
    <property type="match status" value="1"/>
</dbReference>
<sequence length="224" mass="24696">SPDEAGQLLLEENLAAARWRAGRGRGRLPAGRLLTYRHRPVEDWEPVEVLKAVHAYSHATADSPGWAGSAAHRFTVDVAHAAAQHLPGYAEAPWRWRRPSRPGVPVGLCGTWRPDVADISWTTPTELLQRWAHADAVVLTSEVLEQLPAKLPTRSGPVYLLTRPGGLTPHQWELAGLLGQALLVELPTAAAWLQEQLQPDIGVPQRSPRAGMDHTWVRLRPRPS</sequence>
<comment type="caution">
    <text evidence="2">The sequence shown here is derived from an EMBL/GenBank/DDBJ whole genome shotgun (WGS) entry which is preliminary data.</text>
</comment>
<name>A0A846M7B9_9ACTN</name>
<proteinExistence type="predicted"/>
<dbReference type="RefSeq" id="WP_166757866.1">
    <property type="nucleotide sequence ID" value="NZ_JAAMPA010000010.1"/>
</dbReference>
<evidence type="ECO:0000313" key="2">
    <source>
        <dbReference type="EMBL" id="NIH70330.1"/>
    </source>
</evidence>
<feature type="non-terminal residue" evidence="2">
    <location>
        <position position="1"/>
    </location>
</feature>
<feature type="domain" description="Rv3660c-like CheY-like N-terminal" evidence="1">
    <location>
        <begin position="125"/>
        <end position="197"/>
    </location>
</feature>
<organism evidence="2 3">
    <name type="scientific">Modestobacter marinus</name>
    <dbReference type="NCBI Taxonomy" id="477641"/>
    <lineage>
        <taxon>Bacteria</taxon>
        <taxon>Bacillati</taxon>
        <taxon>Actinomycetota</taxon>
        <taxon>Actinomycetes</taxon>
        <taxon>Geodermatophilales</taxon>
        <taxon>Geodermatophilaceae</taxon>
        <taxon>Modestobacter</taxon>
    </lineage>
</organism>
<accession>A0A846M7B9</accession>
<dbReference type="AlphaFoldDB" id="A0A846M7B9"/>
<dbReference type="InterPro" id="IPR059050">
    <property type="entry name" value="Rv3660c_N"/>
</dbReference>
<evidence type="ECO:0000259" key="1">
    <source>
        <dbReference type="Pfam" id="PF26563"/>
    </source>
</evidence>
<protein>
    <recommendedName>
        <fullName evidence="1">Rv3660c-like CheY-like N-terminal domain-containing protein</fullName>
    </recommendedName>
</protein>
<dbReference type="Proteomes" id="UP000552836">
    <property type="component" value="Unassembled WGS sequence"/>
</dbReference>
<evidence type="ECO:0000313" key="3">
    <source>
        <dbReference type="Proteomes" id="UP000552836"/>
    </source>
</evidence>
<gene>
    <name evidence="2" type="ORF">FB380_004841</name>
</gene>
<dbReference type="EMBL" id="JAAMPA010000010">
    <property type="protein sequence ID" value="NIH70330.1"/>
    <property type="molecule type" value="Genomic_DNA"/>
</dbReference>
<reference evidence="2 3" key="1">
    <citation type="submission" date="2020-02" db="EMBL/GenBank/DDBJ databases">
        <title>Sequencing the genomes of 1000 actinobacteria strains.</title>
        <authorList>
            <person name="Klenk H.-P."/>
        </authorList>
    </citation>
    <scope>NUCLEOTIDE SEQUENCE [LARGE SCALE GENOMIC DNA]</scope>
    <source>
        <strain evidence="2 3">DSM 45201</strain>
    </source>
</reference>